<evidence type="ECO:0000313" key="4">
    <source>
        <dbReference type="Proteomes" id="UP000039865"/>
    </source>
</evidence>
<organism evidence="3 4">
    <name type="scientific">Stylonychia lemnae</name>
    <name type="common">Ciliate</name>
    <dbReference type="NCBI Taxonomy" id="5949"/>
    <lineage>
        <taxon>Eukaryota</taxon>
        <taxon>Sar</taxon>
        <taxon>Alveolata</taxon>
        <taxon>Ciliophora</taxon>
        <taxon>Intramacronucleata</taxon>
        <taxon>Spirotrichea</taxon>
        <taxon>Stichotrichia</taxon>
        <taxon>Sporadotrichida</taxon>
        <taxon>Oxytrichidae</taxon>
        <taxon>Stylonychinae</taxon>
        <taxon>Stylonychia</taxon>
    </lineage>
</organism>
<keyword evidence="4" id="KW-1185">Reference proteome</keyword>
<proteinExistence type="predicted"/>
<dbReference type="AlphaFoldDB" id="A0A078ABG2"/>
<feature type="region of interest" description="Disordered" evidence="2">
    <location>
        <begin position="545"/>
        <end position="572"/>
    </location>
</feature>
<dbReference type="InParanoid" id="A0A078ABG2"/>
<reference evidence="3 4" key="1">
    <citation type="submission" date="2014-06" db="EMBL/GenBank/DDBJ databases">
        <authorList>
            <person name="Swart Estienne"/>
        </authorList>
    </citation>
    <scope>NUCLEOTIDE SEQUENCE [LARGE SCALE GENOMIC DNA]</scope>
    <source>
        <strain evidence="3 4">130c</strain>
    </source>
</reference>
<feature type="region of interest" description="Disordered" evidence="2">
    <location>
        <begin position="819"/>
        <end position="869"/>
    </location>
</feature>
<gene>
    <name evidence="3" type="primary">Contig14135.g15070</name>
    <name evidence="3" type="ORF">STYLEM_8513</name>
</gene>
<feature type="coiled-coil region" evidence="1">
    <location>
        <begin position="681"/>
        <end position="746"/>
    </location>
</feature>
<feature type="compositionally biased region" description="Polar residues" evidence="2">
    <location>
        <begin position="836"/>
        <end position="859"/>
    </location>
</feature>
<evidence type="ECO:0000256" key="1">
    <source>
        <dbReference type="SAM" id="Coils"/>
    </source>
</evidence>
<keyword evidence="1" id="KW-0175">Coiled coil</keyword>
<dbReference type="EMBL" id="CCKQ01008081">
    <property type="protein sequence ID" value="CDW79524.1"/>
    <property type="molecule type" value="Genomic_DNA"/>
</dbReference>
<dbReference type="Proteomes" id="UP000039865">
    <property type="component" value="Unassembled WGS sequence"/>
</dbReference>
<feature type="coiled-coil region" evidence="1">
    <location>
        <begin position="492"/>
        <end position="519"/>
    </location>
</feature>
<accession>A0A078ABG2</accession>
<feature type="coiled-coil region" evidence="1">
    <location>
        <begin position="782"/>
        <end position="814"/>
    </location>
</feature>
<feature type="region of interest" description="Disordered" evidence="2">
    <location>
        <begin position="376"/>
        <end position="398"/>
    </location>
</feature>
<feature type="compositionally biased region" description="Polar residues" evidence="2">
    <location>
        <begin position="378"/>
        <end position="387"/>
    </location>
</feature>
<evidence type="ECO:0000256" key="2">
    <source>
        <dbReference type="SAM" id="MobiDB-lite"/>
    </source>
</evidence>
<feature type="region of interest" description="Disordered" evidence="2">
    <location>
        <begin position="454"/>
        <end position="477"/>
    </location>
</feature>
<name>A0A078ABG2_STYLE</name>
<feature type="region of interest" description="Disordered" evidence="2">
    <location>
        <begin position="1061"/>
        <end position="1100"/>
    </location>
</feature>
<dbReference type="OrthoDB" id="10680351at2759"/>
<protein>
    <submittedName>
        <fullName evidence="3">Uncharacterized protein</fullName>
    </submittedName>
</protein>
<evidence type="ECO:0000313" key="3">
    <source>
        <dbReference type="EMBL" id="CDW79524.1"/>
    </source>
</evidence>
<sequence length="1100" mass="125951">MGIGSFLEDLSQEQANYNFIQSNVANDINKQIGDEMQDQGFNRQGQNYINFCFQMIEMKRNQPRDLHNLQGNGLSLQLGENAVSQDSQKAQKDDKEKYEVKEQMIAEKLEWIRLKKKITNFDELSPLTMNIETIFSLPQEIQINDQGKIISIPNSQDTNASIIKLQQEIETKKQAFKDMLLKNPEHLGKDSKVLKGLSTKRKIKTLEKFVEDLFTDQMEVESWVSAKENIQYQINQTTPNPLEKLFGRALGQNNNSKEKEGGTDPSLQSITIQEQVEIADPMFFRDLGPYSRQLSMAKQVIITNKCRESKLQRKIQKKILDNYVEIEVNQQNLSDEMYLLALSGLVPIDKLIQRMNNMKKWELSKNLNGMAFDGVLETSPSTASPIDSNDEEQVDAENSKNNLQKLQSLRQIGGIQQRQSQIKSKKDIHLLNQEIQKINLFDQRNGGDNYVTDVNNNSNSEEFFDERRPRQMTQQEDRLTQSRIRKTIIDGINKHSESKEELENLKRNALNTRKQTENILNLGHNQQPLSIEELKRQEYINILKGGKGNNYKRDNSSSTDRQSSFKRDRNGGLFQNGLYSQADKFNNNDLSVISEVQLSVADQSMTKEILKTFNGPSSVMNLPPPQTSILKGGINQHSIQVAAFITNESPQLRLKKQKSNIRIEQNPSLSQISLPEYEQMIVQHLKNIDELKHAKRQVESDHQDLVKQKKQTQNLKNMERMRQELNKRIEQNLMAIIKILDDHQERLAEDDEQDDYQQIISNDTILKGSVISSEDIDEQIKAKFLTRLVREYRKNRERAKQQQLREQMEKEIEENIYKRFPSLGTSPDRVSKNSKSRGNSTFRLNNSRMQNTSSLSPPGTQARGASGNGNISSLPSHNNTISLANDTQTSKNTIFGMTKNSIPKRKANDQMQLKSHFENEEITQMKKGWGVEQQQTNIKLKPQTNTYGNATNSDNLNKNNNLMKSIQGNILMKLDKPPTDYYQVNKSNLNTYQTKTTINNTKASQNKNGAKTQRQMNHKPEKNIAPTRNVGQKNNLTSKIMQKGSKIGAVKSNLNNQSVIVKKRTTKQDISQDEPPEQDWIGGGGQPLSDYEGSGEEWVI</sequence>
<feature type="compositionally biased region" description="Basic and acidic residues" evidence="2">
    <location>
        <begin position="465"/>
        <end position="477"/>
    </location>
</feature>